<dbReference type="AlphaFoldDB" id="A0A091DHU5"/>
<evidence type="ECO:0000313" key="2">
    <source>
        <dbReference type="EMBL" id="KFO30078.1"/>
    </source>
</evidence>
<feature type="region of interest" description="Disordered" evidence="1">
    <location>
        <begin position="1"/>
        <end position="22"/>
    </location>
</feature>
<feature type="compositionally biased region" description="Polar residues" evidence="1">
    <location>
        <begin position="10"/>
        <end position="19"/>
    </location>
</feature>
<dbReference type="EMBL" id="KN122512">
    <property type="protein sequence ID" value="KFO30078.1"/>
    <property type="molecule type" value="Genomic_DNA"/>
</dbReference>
<feature type="region of interest" description="Disordered" evidence="1">
    <location>
        <begin position="38"/>
        <end position="129"/>
    </location>
</feature>
<evidence type="ECO:0000313" key="3">
    <source>
        <dbReference type="Proteomes" id="UP000028990"/>
    </source>
</evidence>
<organism evidence="2 3">
    <name type="scientific">Fukomys damarensis</name>
    <name type="common">Damaraland mole rat</name>
    <name type="synonym">Cryptomys damarensis</name>
    <dbReference type="NCBI Taxonomy" id="885580"/>
    <lineage>
        <taxon>Eukaryota</taxon>
        <taxon>Metazoa</taxon>
        <taxon>Chordata</taxon>
        <taxon>Craniata</taxon>
        <taxon>Vertebrata</taxon>
        <taxon>Euteleostomi</taxon>
        <taxon>Mammalia</taxon>
        <taxon>Eutheria</taxon>
        <taxon>Euarchontoglires</taxon>
        <taxon>Glires</taxon>
        <taxon>Rodentia</taxon>
        <taxon>Hystricomorpha</taxon>
        <taxon>Bathyergidae</taxon>
        <taxon>Fukomys</taxon>
    </lineage>
</organism>
<dbReference type="Proteomes" id="UP000028990">
    <property type="component" value="Unassembled WGS sequence"/>
</dbReference>
<dbReference type="eggNOG" id="ENOG502SSQN">
    <property type="taxonomic scope" value="Eukaryota"/>
</dbReference>
<sequence>MATGEPPCQSEDQSPQPISQGHALEVVIADEIPRQSGLQKASGLLPQACAQKRKRDWSSGSEEELHEDLLGHTDGVPRQAPYFMPQSPAHRKEKDYAPSELESEAEQEKDHQRESDSALSRKPSLQLRSTGHKWNREWSSNLEEGEEMGRPRYFDLAPREVHCLPPRKRWREYLSLCSEEPQQPLEPLSPVPSTHTGVRAKPCGLKKKMKMKHLSSVLPEHHTAFTRLLGKDNPHCNSNLVVQEHKRLLVTSFSHGKEVSVTTELCIPGGLWCHPAADTQMTDIHILSQTQRSYR</sequence>
<keyword evidence="3" id="KW-1185">Reference proteome</keyword>
<name>A0A091DHU5_FUKDA</name>
<evidence type="ECO:0000256" key="1">
    <source>
        <dbReference type="SAM" id="MobiDB-lite"/>
    </source>
</evidence>
<protein>
    <submittedName>
        <fullName evidence="2">Uncharacterized protein</fullName>
    </submittedName>
</protein>
<accession>A0A091DHU5</accession>
<proteinExistence type="predicted"/>
<feature type="compositionally biased region" description="Basic and acidic residues" evidence="1">
    <location>
        <begin position="106"/>
        <end position="116"/>
    </location>
</feature>
<gene>
    <name evidence="2" type="ORF">H920_08526</name>
</gene>
<reference evidence="2 3" key="1">
    <citation type="submission" date="2013-11" db="EMBL/GenBank/DDBJ databases">
        <title>The Damaraland mole rat (Fukomys damarensis) genome and evolution of African mole rats.</title>
        <authorList>
            <person name="Gladyshev V.N."/>
            <person name="Fang X."/>
        </authorList>
    </citation>
    <scope>NUCLEOTIDE SEQUENCE [LARGE SCALE GENOMIC DNA]</scope>
    <source>
        <tissue evidence="2">Liver</tissue>
    </source>
</reference>